<sequence length="91" mass="10661">MVLEIQEMDKESTETQLCFDLVMMVYLTGKERNEKEWKKLFLAAGFSHYKITPIMGLRSLIEVDEDLELMEISFEFKFAVEDATRVVESES</sequence>
<dbReference type="Gramene" id="QL08p040789:mrna">
    <property type="protein sequence ID" value="QL08p040789:mrna"/>
    <property type="gene ID" value="QL08p040789"/>
</dbReference>
<keyword evidence="1" id="KW-0489">Methyltransferase</keyword>
<dbReference type="EMBL" id="LRBV02000008">
    <property type="status" value="NOT_ANNOTATED_CDS"/>
    <property type="molecule type" value="Genomic_DNA"/>
</dbReference>
<protein>
    <recommendedName>
        <fullName evidence="4">O-methyltransferase C-terminal domain-containing protein</fullName>
    </recommendedName>
</protein>
<evidence type="ECO:0000313" key="6">
    <source>
        <dbReference type="Proteomes" id="UP000594261"/>
    </source>
</evidence>
<dbReference type="InterPro" id="IPR001077">
    <property type="entry name" value="COMT_C"/>
</dbReference>
<accession>A0A7N2MCH8</accession>
<reference evidence="5 6" key="1">
    <citation type="journal article" date="2016" name="G3 (Bethesda)">
        <title>First Draft Assembly and Annotation of the Genome of a California Endemic Oak Quercus lobata Nee (Fagaceae).</title>
        <authorList>
            <person name="Sork V.L."/>
            <person name="Fitz-Gibbon S.T."/>
            <person name="Puiu D."/>
            <person name="Crepeau M."/>
            <person name="Gugger P.F."/>
            <person name="Sherman R."/>
            <person name="Stevens K."/>
            <person name="Langley C.H."/>
            <person name="Pellegrini M."/>
            <person name="Salzberg S.L."/>
        </authorList>
    </citation>
    <scope>NUCLEOTIDE SEQUENCE [LARGE SCALE GENOMIC DNA]</scope>
    <source>
        <strain evidence="5 6">cv. SW786</strain>
    </source>
</reference>
<evidence type="ECO:0000256" key="2">
    <source>
        <dbReference type="ARBA" id="ARBA00022679"/>
    </source>
</evidence>
<keyword evidence="6" id="KW-1185">Reference proteome</keyword>
<dbReference type="Pfam" id="PF00891">
    <property type="entry name" value="Methyltransf_2"/>
    <property type="match status" value="1"/>
</dbReference>
<dbReference type="Proteomes" id="UP000594261">
    <property type="component" value="Chromosome 8"/>
</dbReference>
<dbReference type="GO" id="GO:0008171">
    <property type="term" value="F:O-methyltransferase activity"/>
    <property type="evidence" value="ECO:0007669"/>
    <property type="project" value="InterPro"/>
</dbReference>
<dbReference type="InterPro" id="IPR016461">
    <property type="entry name" value="COMT-like"/>
</dbReference>
<evidence type="ECO:0000313" key="5">
    <source>
        <dbReference type="EnsemblPlants" id="QL08p040789:mrna"/>
    </source>
</evidence>
<evidence type="ECO:0000256" key="3">
    <source>
        <dbReference type="ARBA" id="ARBA00022691"/>
    </source>
</evidence>
<proteinExistence type="predicted"/>
<dbReference type="PROSITE" id="PS51683">
    <property type="entry name" value="SAM_OMT_II"/>
    <property type="match status" value="1"/>
</dbReference>
<dbReference type="InterPro" id="IPR029063">
    <property type="entry name" value="SAM-dependent_MTases_sf"/>
</dbReference>
<evidence type="ECO:0000259" key="4">
    <source>
        <dbReference type="Pfam" id="PF00891"/>
    </source>
</evidence>
<dbReference type="AlphaFoldDB" id="A0A7N2MCH8"/>
<reference evidence="5" key="2">
    <citation type="submission" date="2021-01" db="UniProtKB">
        <authorList>
            <consortium name="EnsemblPlants"/>
        </authorList>
    </citation>
    <scope>IDENTIFICATION</scope>
</reference>
<dbReference type="SUPFAM" id="SSF53335">
    <property type="entry name" value="S-adenosyl-L-methionine-dependent methyltransferases"/>
    <property type="match status" value="1"/>
</dbReference>
<dbReference type="InParanoid" id="A0A7N2MCH8"/>
<dbReference type="EnsemblPlants" id="QL08p040789:mrna">
    <property type="protein sequence ID" value="QL08p040789:mrna"/>
    <property type="gene ID" value="QL08p040789"/>
</dbReference>
<dbReference type="GO" id="GO:0032259">
    <property type="term" value="P:methylation"/>
    <property type="evidence" value="ECO:0007669"/>
    <property type="project" value="UniProtKB-KW"/>
</dbReference>
<keyword evidence="3" id="KW-0949">S-adenosyl-L-methionine</keyword>
<evidence type="ECO:0000256" key="1">
    <source>
        <dbReference type="ARBA" id="ARBA00022603"/>
    </source>
</evidence>
<organism evidence="5 6">
    <name type="scientific">Quercus lobata</name>
    <name type="common">Valley oak</name>
    <dbReference type="NCBI Taxonomy" id="97700"/>
    <lineage>
        <taxon>Eukaryota</taxon>
        <taxon>Viridiplantae</taxon>
        <taxon>Streptophyta</taxon>
        <taxon>Embryophyta</taxon>
        <taxon>Tracheophyta</taxon>
        <taxon>Spermatophyta</taxon>
        <taxon>Magnoliopsida</taxon>
        <taxon>eudicotyledons</taxon>
        <taxon>Gunneridae</taxon>
        <taxon>Pentapetalae</taxon>
        <taxon>rosids</taxon>
        <taxon>fabids</taxon>
        <taxon>Fagales</taxon>
        <taxon>Fagaceae</taxon>
        <taxon>Quercus</taxon>
    </lineage>
</organism>
<dbReference type="Gene3D" id="3.40.50.150">
    <property type="entry name" value="Vaccinia Virus protein VP39"/>
    <property type="match status" value="1"/>
</dbReference>
<name>A0A7N2MCH8_QUELO</name>
<keyword evidence="2" id="KW-0808">Transferase</keyword>
<feature type="domain" description="O-methyltransferase C-terminal" evidence="4">
    <location>
        <begin position="8"/>
        <end position="47"/>
    </location>
</feature>